<dbReference type="Gene3D" id="2.50.20.10">
    <property type="entry name" value="Lipoprotein localisation LolA/LolB/LppX"/>
    <property type="match status" value="1"/>
</dbReference>
<protein>
    <recommendedName>
        <fullName evidence="4">DUF4292 domain-containing protein</fullName>
    </recommendedName>
</protein>
<gene>
    <name evidence="2" type="ORF">SAMN05421820_105239</name>
</gene>
<feature type="signal peptide" evidence="1">
    <location>
        <begin position="1"/>
        <end position="20"/>
    </location>
</feature>
<organism evidence="2 3">
    <name type="scientific">Pedobacter steynii</name>
    <dbReference type="NCBI Taxonomy" id="430522"/>
    <lineage>
        <taxon>Bacteria</taxon>
        <taxon>Pseudomonadati</taxon>
        <taxon>Bacteroidota</taxon>
        <taxon>Sphingobacteriia</taxon>
        <taxon>Sphingobacteriales</taxon>
        <taxon>Sphingobacteriaceae</taxon>
        <taxon>Pedobacter</taxon>
    </lineage>
</organism>
<dbReference type="PROSITE" id="PS51257">
    <property type="entry name" value="PROKAR_LIPOPROTEIN"/>
    <property type="match status" value="1"/>
</dbReference>
<evidence type="ECO:0000313" key="3">
    <source>
        <dbReference type="Proteomes" id="UP000183200"/>
    </source>
</evidence>
<keyword evidence="3" id="KW-1185">Reference proteome</keyword>
<dbReference type="OrthoDB" id="849114at2"/>
<evidence type="ECO:0008006" key="4">
    <source>
        <dbReference type="Google" id="ProtNLM"/>
    </source>
</evidence>
<evidence type="ECO:0000256" key="1">
    <source>
        <dbReference type="SAM" id="SignalP"/>
    </source>
</evidence>
<keyword evidence="1" id="KW-0732">Signal</keyword>
<dbReference type="Proteomes" id="UP000183200">
    <property type="component" value="Unassembled WGS sequence"/>
</dbReference>
<feature type="chain" id="PRO_5010168865" description="DUF4292 domain-containing protein" evidence="1">
    <location>
        <begin position="21"/>
        <end position="264"/>
    </location>
</feature>
<proteinExistence type="predicted"/>
<name>A0A1G9WQU3_9SPHI</name>
<dbReference type="STRING" id="430522.BFS30_07075"/>
<reference evidence="3" key="1">
    <citation type="submission" date="2016-10" db="EMBL/GenBank/DDBJ databases">
        <authorList>
            <person name="Varghese N."/>
            <person name="Submissions S."/>
        </authorList>
    </citation>
    <scope>NUCLEOTIDE SEQUENCE [LARGE SCALE GENOMIC DNA]</scope>
    <source>
        <strain evidence="3">DSM 19110</strain>
    </source>
</reference>
<dbReference type="AlphaFoldDB" id="A0A1G9WQU3"/>
<evidence type="ECO:0000313" key="2">
    <source>
        <dbReference type="EMBL" id="SDM86505.1"/>
    </source>
</evidence>
<accession>A0A1G9WQU3</accession>
<sequence>MKRNTLNSVLLLTLLAFMLAACKTKKKVVVVVPPVTDTVAVDRKKSETLQLLQQKDVAFTSLSLKGKAILDINGLSNNVNMNIRIRKDEGIWVSVTGLMGIEGARALITPDSIKVLNKLQGVYLKKPFNYVHRFSNKQVNFKMLQAILSGNTIGELMTERSDLQFENGVWVLQGEQAELGYRVLFNTLLKVSESNLNDLKSWKALKVVYGDYQNMNGTLFPTTLSINSMAGTQKINLKLDFSKVESNVPVEFPFNVPGKYEVIN</sequence>
<dbReference type="RefSeq" id="WP_074608432.1">
    <property type="nucleotide sequence ID" value="NZ_FNGY01000005.1"/>
</dbReference>
<dbReference type="EMBL" id="FNGY01000005">
    <property type="protein sequence ID" value="SDM86505.1"/>
    <property type="molecule type" value="Genomic_DNA"/>
</dbReference>
<dbReference type="InterPro" id="IPR025634">
    <property type="entry name" value="DUF4292"/>
</dbReference>
<dbReference type="Pfam" id="PF14125">
    <property type="entry name" value="DUF4292"/>
    <property type="match status" value="1"/>
</dbReference>